<evidence type="ECO:0000313" key="8">
    <source>
        <dbReference type="EMBL" id="QGZ96780.1"/>
    </source>
</evidence>
<feature type="transmembrane region" description="Helical" evidence="6">
    <location>
        <begin position="210"/>
        <end position="228"/>
    </location>
</feature>
<keyword evidence="5 6" id="KW-0472">Membrane</keyword>
<dbReference type="RefSeq" id="WP_158767552.1">
    <property type="nucleotide sequence ID" value="NZ_CP047045.1"/>
</dbReference>
<dbReference type="PANTHER" id="PTHR22911:SF6">
    <property type="entry name" value="SOLUTE CARRIER FAMILY 35 MEMBER G1"/>
    <property type="match status" value="1"/>
</dbReference>
<gene>
    <name evidence="8" type="ORF">DSM104635_03641</name>
</gene>
<evidence type="ECO:0000256" key="6">
    <source>
        <dbReference type="SAM" id="Phobius"/>
    </source>
</evidence>
<feature type="transmembrane region" description="Helical" evidence="6">
    <location>
        <begin position="33"/>
        <end position="54"/>
    </location>
</feature>
<feature type="domain" description="EamA" evidence="7">
    <location>
        <begin position="10"/>
        <end position="137"/>
    </location>
</feature>
<feature type="transmembrane region" description="Helical" evidence="6">
    <location>
        <begin position="240"/>
        <end position="259"/>
    </location>
</feature>
<name>A0A6I6MN64_9CAUL</name>
<dbReference type="SUPFAM" id="SSF103481">
    <property type="entry name" value="Multidrug resistance efflux transporter EmrE"/>
    <property type="match status" value="2"/>
</dbReference>
<dbReference type="AlphaFoldDB" id="A0A6I6MN64"/>
<keyword evidence="4 6" id="KW-1133">Transmembrane helix</keyword>
<evidence type="ECO:0000256" key="2">
    <source>
        <dbReference type="ARBA" id="ARBA00009853"/>
    </source>
</evidence>
<dbReference type="GO" id="GO:0016020">
    <property type="term" value="C:membrane"/>
    <property type="evidence" value="ECO:0007669"/>
    <property type="project" value="UniProtKB-SubCell"/>
</dbReference>
<feature type="transmembrane region" description="Helical" evidence="6">
    <location>
        <begin position="74"/>
        <end position="91"/>
    </location>
</feature>
<dbReference type="Pfam" id="PF00892">
    <property type="entry name" value="EamA"/>
    <property type="match status" value="2"/>
</dbReference>
<sequence>MSVRAFPPALVLVLAIMAGACMDATIKYLSQTNPVLLVAFGRYLFGAIFSFGIYWQAGRPAISSEMWRAHGVRGFLIAACAVTFFWALSVLPLAEAVTLSFIYPLLAPFVASLLLKERIRASSMISAVVGFAGVIVAMQGAPSEAESPQHDLGVAAVLVSAGFFSFAMVLLRERAQKDGAPIVGLMTSLIPGIILLPPTIIFATPPVLETWPFFLLMGALAAAFMYLMARAYAAAEAQQLAPIHYTELIWATAIGYVVFQETPHLEIYLGAALIIAACLFAAYDERRIALTKREAAP</sequence>
<dbReference type="InterPro" id="IPR037185">
    <property type="entry name" value="EmrE-like"/>
</dbReference>
<feature type="transmembrane region" description="Helical" evidence="6">
    <location>
        <begin position="97"/>
        <end position="115"/>
    </location>
</feature>
<evidence type="ECO:0000256" key="1">
    <source>
        <dbReference type="ARBA" id="ARBA00004141"/>
    </source>
</evidence>
<keyword evidence="9" id="KW-1185">Reference proteome</keyword>
<feature type="transmembrane region" description="Helical" evidence="6">
    <location>
        <begin position="152"/>
        <end position="171"/>
    </location>
</feature>
<evidence type="ECO:0000256" key="3">
    <source>
        <dbReference type="ARBA" id="ARBA00022692"/>
    </source>
</evidence>
<feature type="transmembrane region" description="Helical" evidence="6">
    <location>
        <begin position="265"/>
        <end position="283"/>
    </location>
</feature>
<reference evidence="9" key="1">
    <citation type="submission" date="2019-12" db="EMBL/GenBank/DDBJ databases">
        <title>Complete genome of Terracaulis silvestris 0127_4.</title>
        <authorList>
            <person name="Vieira S."/>
            <person name="Riedel T."/>
            <person name="Sproer C."/>
            <person name="Pascual J."/>
            <person name="Boedeker C."/>
            <person name="Overmann J."/>
        </authorList>
    </citation>
    <scope>NUCLEOTIDE SEQUENCE [LARGE SCALE GENOMIC DNA]</scope>
    <source>
        <strain evidence="9">0127_4</strain>
    </source>
</reference>
<feature type="domain" description="EamA" evidence="7">
    <location>
        <begin position="152"/>
        <end position="281"/>
    </location>
</feature>
<dbReference type="InterPro" id="IPR000620">
    <property type="entry name" value="EamA_dom"/>
</dbReference>
<dbReference type="PANTHER" id="PTHR22911">
    <property type="entry name" value="ACYL-MALONYL CONDENSING ENZYME-RELATED"/>
    <property type="match status" value="1"/>
</dbReference>
<protein>
    <submittedName>
        <fullName evidence="8">Carboxylate/amino acid/amine transporter</fullName>
    </submittedName>
</protein>
<evidence type="ECO:0000256" key="4">
    <source>
        <dbReference type="ARBA" id="ARBA00022989"/>
    </source>
</evidence>
<organism evidence="8 9">
    <name type="scientific">Terricaulis silvestris</name>
    <dbReference type="NCBI Taxonomy" id="2686094"/>
    <lineage>
        <taxon>Bacteria</taxon>
        <taxon>Pseudomonadati</taxon>
        <taxon>Pseudomonadota</taxon>
        <taxon>Alphaproteobacteria</taxon>
        <taxon>Caulobacterales</taxon>
        <taxon>Caulobacteraceae</taxon>
        <taxon>Terricaulis</taxon>
    </lineage>
</organism>
<accession>A0A6I6MN64</accession>
<evidence type="ECO:0000256" key="5">
    <source>
        <dbReference type="ARBA" id="ARBA00023136"/>
    </source>
</evidence>
<dbReference type="Proteomes" id="UP000431269">
    <property type="component" value="Chromosome"/>
</dbReference>
<proteinExistence type="inferred from homology"/>
<dbReference type="EMBL" id="CP047045">
    <property type="protein sequence ID" value="QGZ96780.1"/>
    <property type="molecule type" value="Genomic_DNA"/>
</dbReference>
<feature type="transmembrane region" description="Helical" evidence="6">
    <location>
        <begin position="122"/>
        <end position="140"/>
    </location>
</feature>
<evidence type="ECO:0000259" key="7">
    <source>
        <dbReference type="Pfam" id="PF00892"/>
    </source>
</evidence>
<feature type="transmembrane region" description="Helical" evidence="6">
    <location>
        <begin position="183"/>
        <end position="204"/>
    </location>
</feature>
<keyword evidence="3 6" id="KW-0812">Transmembrane</keyword>
<dbReference type="PROSITE" id="PS51257">
    <property type="entry name" value="PROKAR_LIPOPROTEIN"/>
    <property type="match status" value="1"/>
</dbReference>
<evidence type="ECO:0000313" key="9">
    <source>
        <dbReference type="Proteomes" id="UP000431269"/>
    </source>
</evidence>
<dbReference type="KEGG" id="tsv:DSM104635_03641"/>
<comment type="subcellular location">
    <subcellularLocation>
        <location evidence="1">Membrane</location>
        <topology evidence="1">Multi-pass membrane protein</topology>
    </subcellularLocation>
</comment>
<comment type="similarity">
    <text evidence="2">Belongs to the drug/metabolite transporter (DMT) superfamily. 10 TMS drug/metabolite exporter (DME) (TC 2.A.7.3) family.</text>
</comment>